<evidence type="ECO:0000313" key="9">
    <source>
        <dbReference type="EMBL" id="KOS53780.1"/>
    </source>
</evidence>
<dbReference type="GO" id="GO:0022857">
    <property type="term" value="F:transmembrane transporter activity"/>
    <property type="evidence" value="ECO:0007669"/>
    <property type="project" value="InterPro"/>
</dbReference>
<dbReference type="GO" id="GO:0005886">
    <property type="term" value="C:plasma membrane"/>
    <property type="evidence" value="ECO:0007669"/>
    <property type="project" value="UniProtKB-SubCell"/>
</dbReference>
<keyword evidence="2" id="KW-0813">Transport</keyword>
<feature type="transmembrane region" description="Helical" evidence="7">
    <location>
        <begin position="21"/>
        <end position="46"/>
    </location>
</feature>
<name>A0A0M9WLT7_RHORH</name>
<dbReference type="PROSITE" id="PS00216">
    <property type="entry name" value="SUGAR_TRANSPORT_1"/>
    <property type="match status" value="1"/>
</dbReference>
<evidence type="ECO:0000259" key="8">
    <source>
        <dbReference type="PROSITE" id="PS50850"/>
    </source>
</evidence>
<organism evidence="9 10">
    <name type="scientific">Rhodococcus rhodochrous KG-21</name>
    <dbReference type="NCBI Taxonomy" id="1441923"/>
    <lineage>
        <taxon>Bacteria</taxon>
        <taxon>Bacillati</taxon>
        <taxon>Actinomycetota</taxon>
        <taxon>Actinomycetes</taxon>
        <taxon>Mycobacteriales</taxon>
        <taxon>Nocardiaceae</taxon>
        <taxon>Rhodococcus</taxon>
    </lineage>
</organism>
<feature type="transmembrane region" description="Helical" evidence="7">
    <location>
        <begin position="370"/>
        <end position="388"/>
    </location>
</feature>
<dbReference type="EMBL" id="AZYO01000093">
    <property type="protein sequence ID" value="KOS53780.1"/>
    <property type="molecule type" value="Genomic_DNA"/>
</dbReference>
<feature type="transmembrane region" description="Helical" evidence="7">
    <location>
        <begin position="118"/>
        <end position="141"/>
    </location>
</feature>
<feature type="transmembrane region" description="Helical" evidence="7">
    <location>
        <begin position="88"/>
        <end position="106"/>
    </location>
</feature>
<dbReference type="AlphaFoldDB" id="A0A0M9WLT7"/>
<evidence type="ECO:0000256" key="1">
    <source>
        <dbReference type="ARBA" id="ARBA00004651"/>
    </source>
</evidence>
<dbReference type="PATRIC" id="fig|1441923.3.peg.5151"/>
<dbReference type="InterPro" id="IPR005828">
    <property type="entry name" value="MFS_sugar_transport-like"/>
</dbReference>
<keyword evidence="4 7" id="KW-0812">Transmembrane</keyword>
<dbReference type="InterPro" id="IPR020846">
    <property type="entry name" value="MFS_dom"/>
</dbReference>
<dbReference type="Pfam" id="PF07690">
    <property type="entry name" value="MFS_1"/>
    <property type="match status" value="1"/>
</dbReference>
<dbReference type="InterPro" id="IPR005829">
    <property type="entry name" value="Sugar_transporter_CS"/>
</dbReference>
<dbReference type="Gene3D" id="1.20.1250.20">
    <property type="entry name" value="MFS general substrate transporter like domains"/>
    <property type="match status" value="2"/>
</dbReference>
<dbReference type="PANTHER" id="PTHR43045:SF1">
    <property type="entry name" value="SHIKIMATE TRANSPORTER"/>
    <property type="match status" value="1"/>
</dbReference>
<keyword evidence="6 7" id="KW-0472">Membrane</keyword>
<feature type="transmembrane region" description="Helical" evidence="7">
    <location>
        <begin position="400"/>
        <end position="420"/>
    </location>
</feature>
<evidence type="ECO:0000256" key="5">
    <source>
        <dbReference type="ARBA" id="ARBA00022989"/>
    </source>
</evidence>
<protein>
    <submittedName>
        <fullName evidence="9">MFS transporter</fullName>
    </submittedName>
</protein>
<feature type="transmembrane region" description="Helical" evidence="7">
    <location>
        <begin position="310"/>
        <end position="328"/>
    </location>
</feature>
<feature type="transmembrane region" description="Helical" evidence="7">
    <location>
        <begin position="241"/>
        <end position="266"/>
    </location>
</feature>
<dbReference type="InterPro" id="IPR011701">
    <property type="entry name" value="MFS"/>
</dbReference>
<evidence type="ECO:0000256" key="6">
    <source>
        <dbReference type="ARBA" id="ARBA00023136"/>
    </source>
</evidence>
<feature type="transmembrane region" description="Helical" evidence="7">
    <location>
        <begin position="278"/>
        <end position="298"/>
    </location>
</feature>
<feature type="domain" description="Major facilitator superfamily (MFS) profile" evidence="8">
    <location>
        <begin position="16"/>
        <end position="425"/>
    </location>
</feature>
<accession>A0A0M9WLT7</accession>
<keyword evidence="5 7" id="KW-1133">Transmembrane helix</keyword>
<dbReference type="Proteomes" id="UP000037712">
    <property type="component" value="Unassembled WGS sequence"/>
</dbReference>
<feature type="transmembrane region" description="Helical" evidence="7">
    <location>
        <begin position="153"/>
        <end position="180"/>
    </location>
</feature>
<feature type="transmembrane region" description="Helical" evidence="7">
    <location>
        <begin position="52"/>
        <end position="76"/>
    </location>
</feature>
<evidence type="ECO:0000256" key="2">
    <source>
        <dbReference type="ARBA" id="ARBA00022448"/>
    </source>
</evidence>
<reference evidence="10" key="2">
    <citation type="submission" date="2015-01" db="EMBL/GenBank/DDBJ databases">
        <title>Draft genome sequence of potential hydrocarbon metabolising strain of Rhodococcus rhodochrous.</title>
        <authorList>
            <person name="Aggarwal R.K."/>
            <person name="Dawar C."/>
        </authorList>
    </citation>
    <scope>NUCLEOTIDE SEQUENCE [LARGE SCALE GENOMIC DNA]</scope>
    <source>
        <strain evidence="10">KG-21</strain>
    </source>
</reference>
<evidence type="ECO:0000256" key="3">
    <source>
        <dbReference type="ARBA" id="ARBA00022475"/>
    </source>
</evidence>
<reference evidence="9 10" key="1">
    <citation type="journal article" date="2015" name="Genome Announc.">
        <title>Draft Genome Sequence of Rhodococcus rhodochrous Strain KG-21, a Soil Isolate from Oil Fields of Krishna-Godavari Basin, India.</title>
        <authorList>
            <person name="Dawar C."/>
            <person name="Aggarwal R.K."/>
        </authorList>
    </citation>
    <scope>NUCLEOTIDE SEQUENCE [LARGE SCALE GENOMIC DNA]</scope>
    <source>
        <strain evidence="9 10">KG-21</strain>
    </source>
</reference>
<feature type="transmembrane region" description="Helical" evidence="7">
    <location>
        <begin position="334"/>
        <end position="358"/>
    </location>
</feature>
<gene>
    <name evidence="9" type="ORF">Z051_23685</name>
</gene>
<evidence type="ECO:0000256" key="7">
    <source>
        <dbReference type="SAM" id="Phobius"/>
    </source>
</evidence>
<keyword evidence="3" id="KW-1003">Cell membrane</keyword>
<dbReference type="PROSITE" id="PS50850">
    <property type="entry name" value="MFS"/>
    <property type="match status" value="1"/>
</dbReference>
<sequence>MTKSTQSQPNSRARKAAMAGFLGTAIEYYEFGVYGYLAVVISPLFFPSGSSVTSLLSALAVWGTSFFVRPVGGVILGRLGDRHGRRRILMLTVVGMGGATALTGALPTYSSVGLLAPMLLLSCRLAQGFFAGGELSGAAAFATESAPTGKRSFYGGFVPMGAAVGGGFAALVCSGTWLAFDSDAMSEWAWRLPFLMAVPLIVVSLIIRARIDETPLFEQAQKHNEVAQSPIADLFRNHKKAVFQVIGLSCPQAAGYWVGIVFMYLYLVQAVGYDKQNALWMVAGVSILAGISTPFAGILSDRLGRRMSFVVGYLGYAILVLPAMMLMATGKNAAVMAAMLLLVAPFPFVQAAGCTAYAEMFPTSVRYTGTALATNVGTILGGGLSPFLATWINEVTGSDLAAGILLITAAILGLATALTLKETAYSDMK</sequence>
<dbReference type="SUPFAM" id="SSF103473">
    <property type="entry name" value="MFS general substrate transporter"/>
    <property type="match status" value="1"/>
</dbReference>
<evidence type="ECO:0000256" key="4">
    <source>
        <dbReference type="ARBA" id="ARBA00022692"/>
    </source>
</evidence>
<feature type="transmembrane region" description="Helical" evidence="7">
    <location>
        <begin position="192"/>
        <end position="211"/>
    </location>
</feature>
<dbReference type="InterPro" id="IPR036259">
    <property type="entry name" value="MFS_trans_sf"/>
</dbReference>
<comment type="subcellular location">
    <subcellularLocation>
        <location evidence="1">Cell membrane</location>
        <topology evidence="1">Multi-pass membrane protein</topology>
    </subcellularLocation>
</comment>
<dbReference type="PANTHER" id="PTHR43045">
    <property type="entry name" value="SHIKIMATE TRANSPORTER"/>
    <property type="match status" value="1"/>
</dbReference>
<proteinExistence type="predicted"/>
<comment type="caution">
    <text evidence="9">The sequence shown here is derived from an EMBL/GenBank/DDBJ whole genome shotgun (WGS) entry which is preliminary data.</text>
</comment>
<evidence type="ECO:0000313" key="10">
    <source>
        <dbReference type="Proteomes" id="UP000037712"/>
    </source>
</evidence>
<dbReference type="Pfam" id="PF00083">
    <property type="entry name" value="Sugar_tr"/>
    <property type="match status" value="1"/>
</dbReference>